<comment type="subcellular location">
    <subcellularLocation>
        <location evidence="1">Cell envelope</location>
    </subcellularLocation>
</comment>
<proteinExistence type="inferred from homology"/>
<gene>
    <name evidence="7" type="ORF">FHX33_002642</name>
</gene>
<feature type="domain" description="Solute-binding protein family 5" evidence="6">
    <location>
        <begin position="84"/>
        <end position="454"/>
    </location>
</feature>
<dbReference type="RefSeq" id="WP_021762431.1">
    <property type="nucleotide sequence ID" value="NZ_JACHVP010000002.1"/>
</dbReference>
<dbReference type="GO" id="GO:0030313">
    <property type="term" value="C:cell envelope"/>
    <property type="evidence" value="ECO:0007669"/>
    <property type="project" value="UniProtKB-SubCell"/>
</dbReference>
<evidence type="ECO:0000313" key="7">
    <source>
        <dbReference type="EMBL" id="MBB2967879.1"/>
    </source>
</evidence>
<protein>
    <submittedName>
        <fullName evidence="7">Peptide/nickel transport system substrate-binding protein</fullName>
    </submittedName>
</protein>
<dbReference type="GO" id="GO:0015833">
    <property type="term" value="P:peptide transport"/>
    <property type="evidence" value="ECO:0007669"/>
    <property type="project" value="TreeGrafter"/>
</dbReference>
<feature type="signal peptide" evidence="5">
    <location>
        <begin position="1"/>
        <end position="24"/>
    </location>
</feature>
<evidence type="ECO:0000256" key="5">
    <source>
        <dbReference type="SAM" id="SignalP"/>
    </source>
</evidence>
<dbReference type="Gene3D" id="3.10.105.10">
    <property type="entry name" value="Dipeptide-binding Protein, Domain 3"/>
    <property type="match status" value="1"/>
</dbReference>
<dbReference type="EMBL" id="JACHVP010000002">
    <property type="protein sequence ID" value="MBB2967879.1"/>
    <property type="molecule type" value="Genomic_DNA"/>
</dbReference>
<reference evidence="7 8" key="1">
    <citation type="submission" date="2020-08" db="EMBL/GenBank/DDBJ databases">
        <title>Sequencing the genomes of 1000 actinobacteria strains.</title>
        <authorList>
            <person name="Klenk H.-P."/>
        </authorList>
    </citation>
    <scope>NUCLEOTIDE SEQUENCE [LARGE SCALE GENOMIC DNA]</scope>
    <source>
        <strain evidence="7 8">DSM 20146</strain>
    </source>
</reference>
<evidence type="ECO:0000256" key="1">
    <source>
        <dbReference type="ARBA" id="ARBA00004196"/>
    </source>
</evidence>
<feature type="chain" id="PRO_5039351083" evidence="5">
    <location>
        <begin position="25"/>
        <end position="546"/>
    </location>
</feature>
<dbReference type="PANTHER" id="PTHR30290">
    <property type="entry name" value="PERIPLASMIC BINDING COMPONENT OF ABC TRANSPORTER"/>
    <property type="match status" value="1"/>
</dbReference>
<keyword evidence="4 5" id="KW-0732">Signal</keyword>
<sequence length="546" mass="58360">MRITKTLIAAIALVGGTALLSGCAAGGDAADSTAATAKTGGTLVYATGDDEPPCLDSANRGNVPQALLASQYLETLFYQDKDGTIEPWLAKSWKVAADGLSVDVTVRDGVTFSDGTPLTSEAVKANIERVVDGSTQSTTGRLALYAVKGVDIVDATTARINLSTPDSALLESLSQIWLPIESPTAIKRSLEENCVSPVGTGPFVVQSWTKQDNVTLVKNPHYTTPPPGAAHTGAAYLDKIVWKFVPDASARFAALQSGDADVIDTLQPENAVAAKGDPALAVLIGSRPGAPVQLTLNTTRAPFDDASVRKAFFESLDVDSALKSVYLGTVDRSTSLLSTSTRYGVSDVSVKYDPKDAGKLLDAAGWSARDSDGYRVKDGKRLTVVIPTTVFVPLSQAVYEQFQATAKKVGFDVQLNPQDSAGWWSQNYAWNYDAIPIYYTKNSADVLRIIYWSKNATSTTVNGYHSNNAGDLGPEIDGYLTQAEATTDDAQRAALYKKAQDAIAALNVTLPIYDQQTRLGYRADVKGIRFLPSLTLPSFYDAWLDK</sequence>
<dbReference type="InterPro" id="IPR000914">
    <property type="entry name" value="SBP_5_dom"/>
</dbReference>
<keyword evidence="3" id="KW-0813">Transport</keyword>
<evidence type="ECO:0000313" key="8">
    <source>
        <dbReference type="Proteomes" id="UP000538196"/>
    </source>
</evidence>
<dbReference type="PROSITE" id="PS51257">
    <property type="entry name" value="PROKAR_LIPOPROTEIN"/>
    <property type="match status" value="1"/>
</dbReference>
<comment type="caution">
    <text evidence="7">The sequence shown here is derived from an EMBL/GenBank/DDBJ whole genome shotgun (WGS) entry which is preliminary data.</text>
</comment>
<dbReference type="GO" id="GO:0043190">
    <property type="term" value="C:ATP-binding cassette (ABC) transporter complex"/>
    <property type="evidence" value="ECO:0007669"/>
    <property type="project" value="InterPro"/>
</dbReference>
<dbReference type="SUPFAM" id="SSF53850">
    <property type="entry name" value="Periplasmic binding protein-like II"/>
    <property type="match status" value="1"/>
</dbReference>
<dbReference type="GO" id="GO:0042597">
    <property type="term" value="C:periplasmic space"/>
    <property type="evidence" value="ECO:0007669"/>
    <property type="project" value="UniProtKB-ARBA"/>
</dbReference>
<name>A0A7W4UX22_LEIAQ</name>
<evidence type="ECO:0000259" key="6">
    <source>
        <dbReference type="Pfam" id="PF00496"/>
    </source>
</evidence>
<dbReference type="InterPro" id="IPR039424">
    <property type="entry name" value="SBP_5"/>
</dbReference>
<dbReference type="PIRSF" id="PIRSF002741">
    <property type="entry name" value="MppA"/>
    <property type="match status" value="1"/>
</dbReference>
<evidence type="ECO:0000256" key="3">
    <source>
        <dbReference type="ARBA" id="ARBA00022448"/>
    </source>
</evidence>
<dbReference type="Pfam" id="PF00496">
    <property type="entry name" value="SBP_bac_5"/>
    <property type="match status" value="1"/>
</dbReference>
<dbReference type="AlphaFoldDB" id="A0A7W4UX22"/>
<accession>A0A7W4UX22</accession>
<evidence type="ECO:0000256" key="4">
    <source>
        <dbReference type="ARBA" id="ARBA00022729"/>
    </source>
</evidence>
<dbReference type="GO" id="GO:1904680">
    <property type="term" value="F:peptide transmembrane transporter activity"/>
    <property type="evidence" value="ECO:0007669"/>
    <property type="project" value="TreeGrafter"/>
</dbReference>
<comment type="similarity">
    <text evidence="2">Belongs to the bacterial solute-binding protein 5 family.</text>
</comment>
<evidence type="ECO:0000256" key="2">
    <source>
        <dbReference type="ARBA" id="ARBA00005695"/>
    </source>
</evidence>
<keyword evidence="8" id="KW-1185">Reference proteome</keyword>
<dbReference type="Proteomes" id="UP000538196">
    <property type="component" value="Unassembled WGS sequence"/>
</dbReference>
<dbReference type="CDD" id="cd08492">
    <property type="entry name" value="PBP2_NikA_DppA_OppA_like_15"/>
    <property type="match status" value="1"/>
</dbReference>
<dbReference type="Gene3D" id="3.40.190.10">
    <property type="entry name" value="Periplasmic binding protein-like II"/>
    <property type="match status" value="1"/>
</dbReference>
<dbReference type="InterPro" id="IPR030678">
    <property type="entry name" value="Peptide/Ni-bd"/>
</dbReference>
<dbReference type="PANTHER" id="PTHR30290:SF10">
    <property type="entry name" value="PERIPLASMIC OLIGOPEPTIDE-BINDING PROTEIN-RELATED"/>
    <property type="match status" value="1"/>
</dbReference>
<organism evidence="7 8">
    <name type="scientific">Leifsonia aquatica</name>
    <name type="common">Corynebacterium aquaticum</name>
    <dbReference type="NCBI Taxonomy" id="144185"/>
    <lineage>
        <taxon>Bacteria</taxon>
        <taxon>Bacillati</taxon>
        <taxon>Actinomycetota</taxon>
        <taxon>Actinomycetes</taxon>
        <taxon>Micrococcales</taxon>
        <taxon>Microbacteriaceae</taxon>
        <taxon>Leifsonia</taxon>
    </lineage>
</organism>